<dbReference type="Proteomes" id="UP001189429">
    <property type="component" value="Unassembled WGS sequence"/>
</dbReference>
<feature type="non-terminal residue" evidence="1">
    <location>
        <position position="1"/>
    </location>
</feature>
<dbReference type="EMBL" id="CAUYUJ010014218">
    <property type="protein sequence ID" value="CAK0838376.1"/>
    <property type="molecule type" value="Genomic_DNA"/>
</dbReference>
<comment type="caution">
    <text evidence="1">The sequence shown here is derived from an EMBL/GenBank/DDBJ whole genome shotgun (WGS) entry which is preliminary data.</text>
</comment>
<evidence type="ECO:0000313" key="1">
    <source>
        <dbReference type="EMBL" id="CAK0838376.1"/>
    </source>
</evidence>
<proteinExistence type="predicted"/>
<reference evidence="1" key="1">
    <citation type="submission" date="2023-10" db="EMBL/GenBank/DDBJ databases">
        <authorList>
            <person name="Chen Y."/>
            <person name="Shah S."/>
            <person name="Dougan E. K."/>
            <person name="Thang M."/>
            <person name="Chan C."/>
        </authorList>
    </citation>
    <scope>NUCLEOTIDE SEQUENCE [LARGE SCALE GENOMIC DNA]</scope>
</reference>
<evidence type="ECO:0000313" key="2">
    <source>
        <dbReference type="Proteomes" id="UP001189429"/>
    </source>
</evidence>
<accession>A0ABN9T0L4</accession>
<sequence>APRSLLAPCCWSGVIAAAVEPGADILALEAQVLLLSNHHLLRSSARFGRRLLALVDNLPLCLAVSKGRDTSPLLKLPLLKIALLSLALDSRLRWRWASPRRRVASGPTDAVRQRVRLAAGLVASVAPSGALGHLERAAVRSATQSACGALLGGLPVKCSARLFALTVAAELDGASAAYLCCGFTNGKVPSKGSQLQAALVHCAPGLAGRMAIIVAFSFSAYLRPLEAMLLARARPVPRVAVAAARLCSCGLFVNPPGARFPGAANFGGESVHLDLVGPFAWPVFARLKVVAGPA</sequence>
<organism evidence="1 2">
    <name type="scientific">Prorocentrum cordatum</name>
    <dbReference type="NCBI Taxonomy" id="2364126"/>
    <lineage>
        <taxon>Eukaryota</taxon>
        <taxon>Sar</taxon>
        <taxon>Alveolata</taxon>
        <taxon>Dinophyceae</taxon>
        <taxon>Prorocentrales</taxon>
        <taxon>Prorocentraceae</taxon>
        <taxon>Prorocentrum</taxon>
    </lineage>
</organism>
<name>A0ABN9T0L4_9DINO</name>
<gene>
    <name evidence="1" type="ORF">PCOR1329_LOCUS34330</name>
</gene>
<feature type="non-terminal residue" evidence="1">
    <location>
        <position position="294"/>
    </location>
</feature>
<protein>
    <submittedName>
        <fullName evidence="1">Uncharacterized protein</fullName>
    </submittedName>
</protein>
<keyword evidence="2" id="KW-1185">Reference proteome</keyword>